<dbReference type="Gene3D" id="2.60.120.650">
    <property type="entry name" value="Cupin"/>
    <property type="match status" value="1"/>
</dbReference>
<evidence type="ECO:0000256" key="4">
    <source>
        <dbReference type="ARBA" id="ARBA00023242"/>
    </source>
</evidence>
<feature type="compositionally biased region" description="Polar residues" evidence="5">
    <location>
        <begin position="805"/>
        <end position="820"/>
    </location>
</feature>
<protein>
    <recommendedName>
        <fullName evidence="6">JmjC domain-containing protein</fullName>
    </recommendedName>
</protein>
<dbReference type="Pfam" id="PF10497">
    <property type="entry name" value="zf-4CXXC_R1"/>
    <property type="match status" value="1"/>
</dbReference>
<evidence type="ECO:0000313" key="7">
    <source>
        <dbReference type="EMBL" id="RMY11746.1"/>
    </source>
</evidence>
<evidence type="ECO:0000256" key="1">
    <source>
        <dbReference type="ARBA" id="ARBA00004123"/>
    </source>
</evidence>
<feature type="compositionally biased region" description="Acidic residues" evidence="5">
    <location>
        <begin position="927"/>
        <end position="936"/>
    </location>
</feature>
<name>A0A3M6Z8R3_HORWE</name>
<feature type="compositionally biased region" description="Basic and acidic residues" evidence="5">
    <location>
        <begin position="784"/>
        <end position="795"/>
    </location>
</feature>
<proteinExistence type="predicted"/>
<dbReference type="SUPFAM" id="SSF51197">
    <property type="entry name" value="Clavaminate synthase-like"/>
    <property type="match status" value="1"/>
</dbReference>
<keyword evidence="3" id="KW-0804">Transcription</keyword>
<dbReference type="GO" id="GO:0005634">
    <property type="term" value="C:nucleus"/>
    <property type="evidence" value="ECO:0007669"/>
    <property type="project" value="UniProtKB-SubCell"/>
</dbReference>
<feature type="domain" description="JmjC" evidence="6">
    <location>
        <begin position="235"/>
        <end position="411"/>
    </location>
</feature>
<feature type="compositionally biased region" description="Polar residues" evidence="5">
    <location>
        <begin position="1201"/>
        <end position="1211"/>
    </location>
</feature>
<dbReference type="Pfam" id="PF02373">
    <property type="entry name" value="JmjC"/>
    <property type="match status" value="1"/>
</dbReference>
<feature type="compositionally biased region" description="Basic and acidic residues" evidence="5">
    <location>
        <begin position="972"/>
        <end position="993"/>
    </location>
</feature>
<comment type="subcellular location">
    <subcellularLocation>
        <location evidence="1">Nucleus</location>
    </subcellularLocation>
</comment>
<evidence type="ECO:0000256" key="2">
    <source>
        <dbReference type="ARBA" id="ARBA00023015"/>
    </source>
</evidence>
<keyword evidence="2" id="KW-0805">Transcription regulation</keyword>
<feature type="compositionally biased region" description="Low complexity" evidence="5">
    <location>
        <begin position="1288"/>
        <end position="1307"/>
    </location>
</feature>
<dbReference type="PROSITE" id="PS51184">
    <property type="entry name" value="JMJC"/>
    <property type="match status" value="1"/>
</dbReference>
<evidence type="ECO:0000256" key="5">
    <source>
        <dbReference type="SAM" id="MobiDB-lite"/>
    </source>
</evidence>
<dbReference type="EMBL" id="QWIK01000160">
    <property type="protein sequence ID" value="RMY11746.1"/>
    <property type="molecule type" value="Genomic_DNA"/>
</dbReference>
<gene>
    <name evidence="7" type="ORF">D0868_02968</name>
</gene>
<organism evidence="7 8">
    <name type="scientific">Hortaea werneckii</name>
    <name type="common">Black yeast</name>
    <name type="synonym">Cladosporium werneckii</name>
    <dbReference type="NCBI Taxonomy" id="91943"/>
    <lineage>
        <taxon>Eukaryota</taxon>
        <taxon>Fungi</taxon>
        <taxon>Dikarya</taxon>
        <taxon>Ascomycota</taxon>
        <taxon>Pezizomycotina</taxon>
        <taxon>Dothideomycetes</taxon>
        <taxon>Dothideomycetidae</taxon>
        <taxon>Mycosphaerellales</taxon>
        <taxon>Teratosphaeriaceae</taxon>
        <taxon>Hortaea</taxon>
    </lineage>
</organism>
<feature type="compositionally biased region" description="Basic and acidic residues" evidence="5">
    <location>
        <begin position="1331"/>
        <end position="1341"/>
    </location>
</feature>
<reference evidence="7 8" key="1">
    <citation type="journal article" date="2018" name="BMC Genomics">
        <title>Genomic evidence for intraspecific hybridization in a clonal and extremely halotolerant yeast.</title>
        <authorList>
            <person name="Gostincar C."/>
            <person name="Stajich J.E."/>
            <person name="Zupancic J."/>
            <person name="Zalar P."/>
            <person name="Gunde-Cimerman N."/>
        </authorList>
    </citation>
    <scope>NUCLEOTIDE SEQUENCE [LARGE SCALE GENOMIC DNA]</scope>
    <source>
        <strain evidence="7 8">EXF-6654</strain>
    </source>
</reference>
<comment type="caution">
    <text evidence="7">The sequence shown here is derived from an EMBL/GenBank/DDBJ whole genome shotgun (WGS) entry which is preliminary data.</text>
</comment>
<feature type="region of interest" description="Disordered" evidence="5">
    <location>
        <begin position="1051"/>
        <end position="1087"/>
    </location>
</feature>
<dbReference type="InterPro" id="IPR003347">
    <property type="entry name" value="JmjC_dom"/>
</dbReference>
<feature type="compositionally biased region" description="Acidic residues" evidence="5">
    <location>
        <begin position="1143"/>
        <end position="1154"/>
    </location>
</feature>
<evidence type="ECO:0000313" key="8">
    <source>
        <dbReference type="Proteomes" id="UP000282582"/>
    </source>
</evidence>
<dbReference type="InterPro" id="IPR018866">
    <property type="entry name" value="Znf-4CXXC_R1"/>
</dbReference>
<feature type="region of interest" description="Disordered" evidence="5">
    <location>
        <begin position="1288"/>
        <end position="1398"/>
    </location>
</feature>
<feature type="compositionally biased region" description="Basic and acidic residues" evidence="5">
    <location>
        <begin position="1070"/>
        <end position="1087"/>
    </location>
</feature>
<feature type="compositionally biased region" description="Basic and acidic residues" evidence="5">
    <location>
        <begin position="1213"/>
        <end position="1223"/>
    </location>
</feature>
<feature type="region of interest" description="Disordered" evidence="5">
    <location>
        <begin position="778"/>
        <end position="835"/>
    </location>
</feature>
<dbReference type="SMART" id="SM00558">
    <property type="entry name" value="JmjC"/>
    <property type="match status" value="1"/>
</dbReference>
<dbReference type="Proteomes" id="UP000282582">
    <property type="component" value="Unassembled WGS sequence"/>
</dbReference>
<evidence type="ECO:0000259" key="6">
    <source>
        <dbReference type="PROSITE" id="PS51184"/>
    </source>
</evidence>
<evidence type="ECO:0000256" key="3">
    <source>
        <dbReference type="ARBA" id="ARBA00023163"/>
    </source>
</evidence>
<feature type="region of interest" description="Disordered" evidence="5">
    <location>
        <begin position="887"/>
        <end position="993"/>
    </location>
</feature>
<feature type="region of interest" description="Disordered" evidence="5">
    <location>
        <begin position="1118"/>
        <end position="1262"/>
    </location>
</feature>
<sequence length="1398" mass="156493">MDSLIARFQPEASASGPAELEVSELRSLCNPIAARDESDCDTHNAHLPPLPLGAQGVGALYMPATRPRASFEPISPRFDLKKLVEHTPNFSYVDRISCDMIDQQGLAAFEKLVLLHVIMGGKPLVIDGFEDRLDPWTFSPKWLRDNCGDKVENARVLTSQENLPLTMGHYLKNMGKLTNQFFEKPDAYKEKNRQRVYLKDIDCPGVWQDKLKEQIPSTLWYLNESTGDINGPGTMPDPTGNNQGRKQAKGIARAGDLMSSLPPDMRAENLMCYIGHEGTYTPSHREMCASLGQNIMVEASNTVSDDGKAERPGSSIWFMTETKDRHIVSEYWLSVLGHDIEVENHFAQVVAWKKAPFNVYVVEQRPGDFILIPPLAPHQVWNRGTRTMKVAWNRTTAETLEMALNEALPRSRIVCRDEQYKNKAIVYYTLQKYSSLLALAQQQAAHMHTDMAQQLLYTGKLRQLQKDFKKLFGLFKQIILSEMFNPEDRDAPKSIEYLPFDSNVTCAYCRSNIFNRFLTCPSCKDLLGHDQDGEGDPYDVCMDCYAMGRSCACLSGHKWVEQFRWRELATKYDAWRKQIIQLDGNQVTEKTPQPLLEERRRYGKKTLAEVCKDQLKRRPWKDVHAPANEPKNDEEEDEEIIVGDDGTVKKVAKKKSKTWLKNHTPCHICKSRHPNWKMSFCTKCDRGWCYGSLFRGCDKMPMEIMEDPDWTCPHCLSICFAGACRKEGNQQPYEPKGTLLGHDTKKVADVRSVEALVDFSLSNLNWLKDDNAVDRTNSNRVKRAKAEAEKAKEADANLDDEEPVDQTQVDYEYSPENQTPIDPALTGDESVHARREDEDKDAYLMRRLQQENALPPPSVMVAGAPAGGSVDGYAPVAPQAHMYPAPGEDSAFPYPDYARPTSVEPARVEEGQEGFVNSRPSKRQRGDDEDDEDDFDSAGINMQKHPKAKKPKMSAAGFRSSDLADGTIASKAKNEAQRQFEKEKERKALDRAKAEGRFIMLSAALRNKKRIVKLKVPGARLAHLVAQQATSATLGGASEEADADHDIKDEQMDKEDQDDEASHALLTSDIRPKHDPKQYYQQRERDGFVVTSKTKKALIPIEKDDNYGYDARVRLPNGKRVRIATDPEQRQKRRTRQSHVEYEEVDIGSDEERDQEGSLAASGNHGDGFPEKDRRSLPGYLQNRHAGEAIPQGLPSRKPRSSNVDQHQYDPNGQHRDRMHSEDVDSDEPARLSGPGGRPAGKRPSMRPAPSTHAVEGNLDDDNVVNQVIDDFMDVDDTVALSRAAVERAATANNASKPPKTTTAKPPAGRKPPTGRPRGRPSKASLLQAEQKARIAEENRLAKLQALEMSGIDMGPNTTGTNGGPRGAAGLAEPTSDPESDDVIDSIPAKHTASSQFA</sequence>
<accession>A0A3M6Z8R3</accession>
<keyword evidence="4" id="KW-0539">Nucleus</keyword>